<reference evidence="2" key="2">
    <citation type="submission" date="2020-09" db="EMBL/GenBank/DDBJ databases">
        <authorList>
            <person name="Sun Q."/>
            <person name="Ohkuma M."/>
        </authorList>
    </citation>
    <scope>NUCLEOTIDE SEQUENCE</scope>
    <source>
        <strain evidence="2">JCM 4988</strain>
    </source>
</reference>
<gene>
    <name evidence="2" type="ORF">GCM10010387_67370</name>
</gene>
<proteinExistence type="predicted"/>
<name>A0A918QSV7_9ACTN</name>
<keyword evidence="3" id="KW-1185">Reference proteome</keyword>
<dbReference type="EMBL" id="BMWG01000047">
    <property type="protein sequence ID" value="GGZ64819.1"/>
    <property type="molecule type" value="Genomic_DNA"/>
</dbReference>
<dbReference type="Proteomes" id="UP000630936">
    <property type="component" value="Unassembled WGS sequence"/>
</dbReference>
<accession>A0A918QSV7</accession>
<evidence type="ECO:0000313" key="2">
    <source>
        <dbReference type="EMBL" id="GGZ64819.1"/>
    </source>
</evidence>
<organism evidence="2 3">
    <name type="scientific">Streptomyces inusitatus</name>
    <dbReference type="NCBI Taxonomy" id="68221"/>
    <lineage>
        <taxon>Bacteria</taxon>
        <taxon>Bacillati</taxon>
        <taxon>Actinomycetota</taxon>
        <taxon>Actinomycetes</taxon>
        <taxon>Kitasatosporales</taxon>
        <taxon>Streptomycetaceae</taxon>
        <taxon>Streptomyces</taxon>
    </lineage>
</organism>
<comment type="caution">
    <text evidence="2">The sequence shown here is derived from an EMBL/GenBank/DDBJ whole genome shotgun (WGS) entry which is preliminary data.</text>
</comment>
<dbReference type="AlphaFoldDB" id="A0A918QSV7"/>
<evidence type="ECO:0000256" key="1">
    <source>
        <dbReference type="SAM" id="MobiDB-lite"/>
    </source>
</evidence>
<protein>
    <submittedName>
        <fullName evidence="2">Uncharacterized protein</fullName>
    </submittedName>
</protein>
<reference evidence="2" key="1">
    <citation type="journal article" date="2014" name="Int. J. Syst. Evol. Microbiol.">
        <title>Complete genome sequence of Corynebacterium casei LMG S-19264T (=DSM 44701T), isolated from a smear-ripened cheese.</title>
        <authorList>
            <consortium name="US DOE Joint Genome Institute (JGI-PGF)"/>
            <person name="Walter F."/>
            <person name="Albersmeier A."/>
            <person name="Kalinowski J."/>
            <person name="Ruckert C."/>
        </authorList>
    </citation>
    <scope>NUCLEOTIDE SEQUENCE</scope>
    <source>
        <strain evidence="2">JCM 4988</strain>
    </source>
</reference>
<evidence type="ECO:0000313" key="3">
    <source>
        <dbReference type="Proteomes" id="UP000630936"/>
    </source>
</evidence>
<feature type="compositionally biased region" description="Basic and acidic residues" evidence="1">
    <location>
        <begin position="1"/>
        <end position="13"/>
    </location>
</feature>
<sequence>MDSSHHPPDRNHLDATPGFPDTGNPHTIGPGSLPGTSCACYREQWLRLCALRAARGGIDPRLNLVSANSPDRVDV</sequence>
<feature type="region of interest" description="Disordered" evidence="1">
    <location>
        <begin position="1"/>
        <end position="33"/>
    </location>
</feature>